<proteinExistence type="predicted"/>
<sequence>MYQLDTIIGKWQQTKDEERERRNLWARKWAAERKLSKMSQEELKEFYRKQRPKKLKELIEFAKYVRELNEWHMITDRMFQRAIKFKKWECRFKNSFEGMAGDKIWTLTKEEEVRIESPVGYFYEGEYHLWEE</sequence>
<protein>
    <submittedName>
        <fullName evidence="1">Uncharacterized protein</fullName>
    </submittedName>
</protein>
<accession>X0U736</accession>
<gene>
    <name evidence="1" type="ORF">S01H1_37960</name>
</gene>
<dbReference type="EMBL" id="BARS01023861">
    <property type="protein sequence ID" value="GAG01375.1"/>
    <property type="molecule type" value="Genomic_DNA"/>
</dbReference>
<evidence type="ECO:0000313" key="1">
    <source>
        <dbReference type="EMBL" id="GAG01375.1"/>
    </source>
</evidence>
<reference evidence="1" key="1">
    <citation type="journal article" date="2014" name="Front. Microbiol.">
        <title>High frequency of phylogenetically diverse reductive dehalogenase-homologous genes in deep subseafloor sedimentary metagenomes.</title>
        <authorList>
            <person name="Kawai M."/>
            <person name="Futagami T."/>
            <person name="Toyoda A."/>
            <person name="Takaki Y."/>
            <person name="Nishi S."/>
            <person name="Hori S."/>
            <person name="Arai W."/>
            <person name="Tsubouchi T."/>
            <person name="Morono Y."/>
            <person name="Uchiyama I."/>
            <person name="Ito T."/>
            <person name="Fujiyama A."/>
            <person name="Inagaki F."/>
            <person name="Takami H."/>
        </authorList>
    </citation>
    <scope>NUCLEOTIDE SEQUENCE</scope>
    <source>
        <strain evidence="1">Expedition CK06-06</strain>
    </source>
</reference>
<comment type="caution">
    <text evidence="1">The sequence shown here is derived from an EMBL/GenBank/DDBJ whole genome shotgun (WGS) entry which is preliminary data.</text>
</comment>
<dbReference type="AlphaFoldDB" id="X0U736"/>
<name>X0U736_9ZZZZ</name>
<organism evidence="1">
    <name type="scientific">marine sediment metagenome</name>
    <dbReference type="NCBI Taxonomy" id="412755"/>
    <lineage>
        <taxon>unclassified sequences</taxon>
        <taxon>metagenomes</taxon>
        <taxon>ecological metagenomes</taxon>
    </lineage>
</organism>